<evidence type="ECO:0000259" key="9">
    <source>
        <dbReference type="PROSITE" id="PS50157"/>
    </source>
</evidence>
<comment type="caution">
    <text evidence="10">The sequence shown here is derived from an EMBL/GenBank/DDBJ whole genome shotgun (WGS) entry which is preliminary data.</text>
</comment>
<keyword evidence="5" id="KW-0862">Zinc</keyword>
<sequence>MAEVQADYYEEMFKEITKRFYYSDDEDKADDQLETSTTAMSEGQPMSATDDEEDFHPVEGAESQNTSFSDVTNGGIDTSLGADGDVGATSLPNGYESSTIDVPLLSKFTLDEEENWICSDETIPWTTSKIASYSNSQKLFRCNECECVGFLSRIAEHWLGSHANLRVFQCSQCPYASAWARCVKMHLARQHHDICPEATADENFQKLMKVNPVLDEVTKYLEKLKIKLESTPEDGDCVVDDITSTSPTHMTLPTQTSPVFSATLVVTTQPLTLPTITATLAPSTAAVQVAAAPIEVIPTVEVIKSSSAATTESISLGDVYTLATIKRYNCEHCSYATDRKDLFTRHENIHREDKPFQCNVCQKQFNRADHIKKHFIRMHRDHEYVLSNVRRAKSQLRGGHTVAKSREKVIQQPATMSMISHEVPESTLQAIIQRALPTTIIATAAPAATAVTVALPETHTSVIQSTNMQEFLQHNDAEPMDISFFGTHTLLLTTDVKSTTKTTKPQRIKKFNIEKNVQCSYCTWTGADNWCLKRHLNTHLKPYACSMCEYKAARSERLTTHIFRVHNKRACTKCNFLADDQNQLTAHQLENHK</sequence>
<dbReference type="PROSITE" id="PS00028">
    <property type="entry name" value="ZINC_FINGER_C2H2_1"/>
    <property type="match status" value="1"/>
</dbReference>
<evidence type="ECO:0000256" key="4">
    <source>
        <dbReference type="ARBA" id="ARBA00022771"/>
    </source>
</evidence>
<feature type="domain" description="C2H2-type" evidence="9">
    <location>
        <begin position="328"/>
        <end position="355"/>
    </location>
</feature>
<dbReference type="SUPFAM" id="SSF57667">
    <property type="entry name" value="beta-beta-alpha zinc fingers"/>
    <property type="match status" value="2"/>
</dbReference>
<dbReference type="PANTHER" id="PTHR16515">
    <property type="entry name" value="PR DOMAIN ZINC FINGER PROTEIN"/>
    <property type="match status" value="1"/>
</dbReference>
<evidence type="ECO:0000256" key="8">
    <source>
        <dbReference type="SAM" id="MobiDB-lite"/>
    </source>
</evidence>
<dbReference type="GO" id="GO:0010468">
    <property type="term" value="P:regulation of gene expression"/>
    <property type="evidence" value="ECO:0007669"/>
    <property type="project" value="TreeGrafter"/>
</dbReference>
<dbReference type="InterPro" id="IPR050331">
    <property type="entry name" value="Zinc_finger"/>
</dbReference>
<organism evidence="10 11">
    <name type="scientific">Parthenolecanium corni</name>
    <dbReference type="NCBI Taxonomy" id="536013"/>
    <lineage>
        <taxon>Eukaryota</taxon>
        <taxon>Metazoa</taxon>
        <taxon>Ecdysozoa</taxon>
        <taxon>Arthropoda</taxon>
        <taxon>Hexapoda</taxon>
        <taxon>Insecta</taxon>
        <taxon>Pterygota</taxon>
        <taxon>Neoptera</taxon>
        <taxon>Paraneoptera</taxon>
        <taxon>Hemiptera</taxon>
        <taxon>Sternorrhyncha</taxon>
        <taxon>Coccoidea</taxon>
        <taxon>Coccidae</taxon>
        <taxon>Parthenolecanium</taxon>
    </lineage>
</organism>
<evidence type="ECO:0000256" key="6">
    <source>
        <dbReference type="ARBA" id="ARBA00023242"/>
    </source>
</evidence>
<keyword evidence="11" id="KW-1185">Reference proteome</keyword>
<dbReference type="Proteomes" id="UP001367676">
    <property type="component" value="Unassembled WGS sequence"/>
</dbReference>
<evidence type="ECO:0000256" key="5">
    <source>
        <dbReference type="ARBA" id="ARBA00022833"/>
    </source>
</evidence>
<feature type="compositionally biased region" description="Acidic residues" evidence="8">
    <location>
        <begin position="24"/>
        <end position="33"/>
    </location>
</feature>
<feature type="compositionally biased region" description="Polar residues" evidence="8">
    <location>
        <begin position="62"/>
        <end position="75"/>
    </location>
</feature>
<dbReference type="SMART" id="SM00355">
    <property type="entry name" value="ZnF_C2H2"/>
    <property type="match status" value="7"/>
</dbReference>
<evidence type="ECO:0000256" key="1">
    <source>
        <dbReference type="ARBA" id="ARBA00004123"/>
    </source>
</evidence>
<dbReference type="InterPro" id="IPR013087">
    <property type="entry name" value="Znf_C2H2_type"/>
</dbReference>
<dbReference type="InterPro" id="IPR036236">
    <property type="entry name" value="Znf_C2H2_sf"/>
</dbReference>
<dbReference type="GO" id="GO:0005634">
    <property type="term" value="C:nucleus"/>
    <property type="evidence" value="ECO:0007669"/>
    <property type="project" value="UniProtKB-SubCell"/>
</dbReference>
<feature type="domain" description="C2H2-type" evidence="9">
    <location>
        <begin position="356"/>
        <end position="384"/>
    </location>
</feature>
<dbReference type="GO" id="GO:0008270">
    <property type="term" value="F:zinc ion binding"/>
    <property type="evidence" value="ECO:0007669"/>
    <property type="project" value="UniProtKB-KW"/>
</dbReference>
<protein>
    <recommendedName>
        <fullName evidence="9">C2H2-type domain-containing protein</fullName>
    </recommendedName>
</protein>
<dbReference type="Pfam" id="PF00096">
    <property type="entry name" value="zf-C2H2"/>
    <property type="match status" value="1"/>
</dbReference>
<accession>A0AAN9TSK5</accession>
<reference evidence="10 11" key="1">
    <citation type="submission" date="2024-03" db="EMBL/GenBank/DDBJ databases">
        <title>Adaptation during the transition from Ophiocordyceps entomopathogen to insect associate is accompanied by gene loss and intensified selection.</title>
        <authorList>
            <person name="Ward C.M."/>
            <person name="Onetto C.A."/>
            <person name="Borneman A.R."/>
        </authorList>
    </citation>
    <scope>NUCLEOTIDE SEQUENCE [LARGE SCALE GENOMIC DNA]</scope>
    <source>
        <strain evidence="10">AWRI1</strain>
        <tissue evidence="10">Single Adult Female</tissue>
    </source>
</reference>
<evidence type="ECO:0000256" key="2">
    <source>
        <dbReference type="ARBA" id="ARBA00022723"/>
    </source>
</evidence>
<evidence type="ECO:0000256" key="3">
    <source>
        <dbReference type="ARBA" id="ARBA00022737"/>
    </source>
</evidence>
<dbReference type="EMBL" id="JBBCAQ010000027">
    <property type="protein sequence ID" value="KAK7586244.1"/>
    <property type="molecule type" value="Genomic_DNA"/>
</dbReference>
<gene>
    <name evidence="10" type="ORF">V9T40_004120</name>
</gene>
<keyword evidence="2" id="KW-0479">Metal-binding</keyword>
<dbReference type="Gene3D" id="3.30.160.60">
    <property type="entry name" value="Classic Zinc Finger"/>
    <property type="match status" value="2"/>
</dbReference>
<comment type="subcellular location">
    <subcellularLocation>
        <location evidence="1">Nucleus</location>
    </subcellularLocation>
</comment>
<evidence type="ECO:0000313" key="10">
    <source>
        <dbReference type="EMBL" id="KAK7586244.1"/>
    </source>
</evidence>
<proteinExistence type="predicted"/>
<name>A0AAN9TSK5_9HEMI</name>
<keyword evidence="3" id="KW-0677">Repeat</keyword>
<keyword evidence="6" id="KW-0539">Nucleus</keyword>
<evidence type="ECO:0000256" key="7">
    <source>
        <dbReference type="PROSITE-ProRule" id="PRU00042"/>
    </source>
</evidence>
<feature type="compositionally biased region" description="Polar residues" evidence="8">
    <location>
        <begin position="34"/>
        <end position="47"/>
    </location>
</feature>
<keyword evidence="4 7" id="KW-0863">Zinc-finger</keyword>
<dbReference type="PANTHER" id="PTHR16515:SF66">
    <property type="entry name" value="C2H2-TYPE DOMAIN-CONTAINING PROTEIN"/>
    <property type="match status" value="1"/>
</dbReference>
<dbReference type="PROSITE" id="PS50157">
    <property type="entry name" value="ZINC_FINGER_C2H2_2"/>
    <property type="match status" value="2"/>
</dbReference>
<evidence type="ECO:0000313" key="11">
    <source>
        <dbReference type="Proteomes" id="UP001367676"/>
    </source>
</evidence>
<dbReference type="AlphaFoldDB" id="A0AAN9TSK5"/>
<feature type="region of interest" description="Disordered" evidence="8">
    <location>
        <begin position="24"/>
        <end position="75"/>
    </location>
</feature>